<dbReference type="InterPro" id="IPR007666">
    <property type="entry name" value="ADP_PFK/GK"/>
</dbReference>
<dbReference type="Proteomes" id="UP000065807">
    <property type="component" value="Chromosome"/>
</dbReference>
<gene>
    <name evidence="7" type="ORF">LIP_1021</name>
</gene>
<evidence type="ECO:0000313" key="7">
    <source>
        <dbReference type="EMBL" id="BAS26878.1"/>
    </source>
</evidence>
<protein>
    <recommendedName>
        <fullName evidence="9">ADP-dependent glucokinase</fullName>
    </recommendedName>
</protein>
<dbReference type="KEGG" id="lpil:LIP_1021"/>
<dbReference type="SUPFAM" id="SSF53613">
    <property type="entry name" value="Ribokinase-like"/>
    <property type="match status" value="1"/>
</dbReference>
<evidence type="ECO:0000256" key="3">
    <source>
        <dbReference type="ARBA" id="ARBA00022723"/>
    </source>
</evidence>
<evidence type="ECO:0000313" key="8">
    <source>
        <dbReference type="Proteomes" id="UP000065807"/>
    </source>
</evidence>
<evidence type="ECO:0000256" key="6">
    <source>
        <dbReference type="ARBA" id="ARBA00023152"/>
    </source>
</evidence>
<keyword evidence="5" id="KW-0460">Magnesium</keyword>
<organism evidence="7 8">
    <name type="scientific">Limnochorda pilosa</name>
    <dbReference type="NCBI Taxonomy" id="1555112"/>
    <lineage>
        <taxon>Bacteria</taxon>
        <taxon>Bacillati</taxon>
        <taxon>Bacillota</taxon>
        <taxon>Limnochordia</taxon>
        <taxon>Limnochordales</taxon>
        <taxon>Limnochordaceae</taxon>
        <taxon>Limnochorda</taxon>
    </lineage>
</organism>
<dbReference type="PROSITE" id="PS51255">
    <property type="entry name" value="ADPK"/>
    <property type="match status" value="1"/>
</dbReference>
<dbReference type="GO" id="GO:0046872">
    <property type="term" value="F:metal ion binding"/>
    <property type="evidence" value="ECO:0007669"/>
    <property type="project" value="UniProtKB-KW"/>
</dbReference>
<evidence type="ECO:0000256" key="4">
    <source>
        <dbReference type="ARBA" id="ARBA00022777"/>
    </source>
</evidence>
<dbReference type="GO" id="GO:0016301">
    <property type="term" value="F:kinase activity"/>
    <property type="evidence" value="ECO:0007669"/>
    <property type="project" value="UniProtKB-KW"/>
</dbReference>
<dbReference type="Gene3D" id="3.30.1110.20">
    <property type="match status" value="1"/>
</dbReference>
<dbReference type="AlphaFoldDB" id="A0A0K2SIE5"/>
<dbReference type="GO" id="GO:0006096">
    <property type="term" value="P:glycolytic process"/>
    <property type="evidence" value="ECO:0007669"/>
    <property type="project" value="UniProtKB-KW"/>
</dbReference>
<evidence type="ECO:0000256" key="2">
    <source>
        <dbReference type="ARBA" id="ARBA00022679"/>
    </source>
</evidence>
<sequence>MNEGSAGTWQALAEEAVAGSRQALPQAGGAALAFHSVADGLVHLDGPRVARLVAGAGGEAVAAPLLDQPRPPKALHSPKDLVAALLFSLQRGQALQRMIVHAPLHRWLQEVLGYDELRLGGTSANMAVAVASLGIDPTIVYAYPPSRRVASLFPPLPGLRAFTGRPGNPLLPVSDWAGSLPRDESPESPLHWILEYGPEMEVQVGSLRLRPPRANRFIAGWNPANRRLRLEPAFVDGLEREAGRLGFFFLSGYHILAEGDEGGEAGFTEAVGSTATLVDRVRRANPRVTAHLEMASIGSEAVRREVLTRVVPRVSSVGMNEAELETIAADLGIPWFSPGSGADRLARLVRATLEVSRVTGLRRMHVHDLGNYAIVLGGGQDEGEAVAARAGLLFAGAVAAARARTGELSPRSGQDSLAEPFSPEGLRRLERLDEVLAEKGAERRGPGIWRLTERWIVAVPSRVVERPRRTVGLGDTISASALLAETALRR</sequence>
<keyword evidence="1" id="KW-0963">Cytoplasm</keyword>
<dbReference type="PATRIC" id="fig|1555112.3.peg.1064"/>
<dbReference type="PANTHER" id="PTHR21208">
    <property type="entry name" value="ADP-DEPENDENT GLUCOKINASE"/>
    <property type="match status" value="1"/>
</dbReference>
<evidence type="ECO:0000256" key="5">
    <source>
        <dbReference type="ARBA" id="ARBA00022842"/>
    </source>
</evidence>
<dbReference type="STRING" id="1555112.LIP_1021"/>
<dbReference type="EMBL" id="AP014924">
    <property type="protein sequence ID" value="BAS26878.1"/>
    <property type="molecule type" value="Genomic_DNA"/>
</dbReference>
<keyword evidence="2" id="KW-0808">Transferase</keyword>
<dbReference type="InterPro" id="IPR029056">
    <property type="entry name" value="Ribokinase-like"/>
</dbReference>
<reference evidence="8" key="1">
    <citation type="submission" date="2015-07" db="EMBL/GenBank/DDBJ databases">
        <title>Complete genome sequence and phylogenetic analysis of Limnochorda pilosa.</title>
        <authorList>
            <person name="Watanabe M."/>
            <person name="Kojima H."/>
            <person name="Fukui M."/>
        </authorList>
    </citation>
    <scope>NUCLEOTIDE SEQUENCE [LARGE SCALE GENOMIC DNA]</scope>
    <source>
        <strain evidence="8">HC45</strain>
    </source>
</reference>
<evidence type="ECO:0000256" key="1">
    <source>
        <dbReference type="ARBA" id="ARBA00022490"/>
    </source>
</evidence>
<dbReference type="PANTHER" id="PTHR21208:SF1">
    <property type="entry name" value="ADP-DEPENDENT GLUCOKINASE"/>
    <property type="match status" value="1"/>
</dbReference>
<accession>A0A0K2SIE5</accession>
<dbReference type="GO" id="GO:0016773">
    <property type="term" value="F:phosphotransferase activity, alcohol group as acceptor"/>
    <property type="evidence" value="ECO:0007669"/>
    <property type="project" value="InterPro"/>
</dbReference>
<keyword evidence="4" id="KW-0418">Kinase</keyword>
<proteinExistence type="predicted"/>
<evidence type="ECO:0008006" key="9">
    <source>
        <dbReference type="Google" id="ProtNLM"/>
    </source>
</evidence>
<keyword evidence="8" id="KW-1185">Reference proteome</keyword>
<name>A0A0K2SIE5_LIMPI</name>
<reference evidence="8" key="2">
    <citation type="journal article" date="2016" name="Int. J. Syst. Evol. Microbiol.">
        <title>Complete genome sequence and cell structure of Limnochorda pilosa, a Gram-negative spore-former within the phylum Firmicutes.</title>
        <authorList>
            <person name="Watanabe M."/>
            <person name="Kojima H."/>
            <person name="Fukui M."/>
        </authorList>
    </citation>
    <scope>NUCLEOTIDE SEQUENCE [LARGE SCALE GENOMIC DNA]</scope>
    <source>
        <strain evidence="8">HC45</strain>
    </source>
</reference>
<dbReference type="Gene3D" id="3.40.1190.20">
    <property type="match status" value="1"/>
</dbReference>
<keyword evidence="3" id="KW-0479">Metal-binding</keyword>
<keyword evidence="6" id="KW-0324">Glycolysis</keyword>
<dbReference type="Pfam" id="PF04587">
    <property type="entry name" value="ADP_PFK_GK"/>
    <property type="match status" value="1"/>
</dbReference>